<gene>
    <name evidence="2" type="ORF">METZ01_LOCUS154985</name>
</gene>
<dbReference type="Pfam" id="PF00583">
    <property type="entry name" value="Acetyltransf_1"/>
    <property type="match status" value="1"/>
</dbReference>
<dbReference type="InterPro" id="IPR052777">
    <property type="entry name" value="Acetyltransferase_Enz"/>
</dbReference>
<accession>A0A382ALI7</accession>
<sequence length="114" mass="13169">MPGKYAEPDGKVLLAWDNDKIAGGVALRPLDEVGVCEMKRLFVREPWRGQSVGFRLTDQIIEVARGLGYIRMRLDTEKRLEAAINLYRKFGFSQIDQYYNNPLADILYMEKELN</sequence>
<dbReference type="PANTHER" id="PTHR43305:SF1">
    <property type="entry name" value="FAMILY N-ACETYLTRANSFERASE, PUTATIVE (AFU_ORTHOLOGUE AFUA_2G01380)-RELATED"/>
    <property type="match status" value="1"/>
</dbReference>
<dbReference type="EMBL" id="UINC01025823">
    <property type="protein sequence ID" value="SVB02131.1"/>
    <property type="molecule type" value="Genomic_DNA"/>
</dbReference>
<dbReference type="SUPFAM" id="SSF55729">
    <property type="entry name" value="Acyl-CoA N-acyltransferases (Nat)"/>
    <property type="match status" value="1"/>
</dbReference>
<name>A0A382ALI7_9ZZZZ</name>
<reference evidence="2" key="1">
    <citation type="submission" date="2018-05" db="EMBL/GenBank/DDBJ databases">
        <authorList>
            <person name="Lanie J.A."/>
            <person name="Ng W.-L."/>
            <person name="Kazmierczak K.M."/>
            <person name="Andrzejewski T.M."/>
            <person name="Davidsen T.M."/>
            <person name="Wayne K.J."/>
            <person name="Tettelin H."/>
            <person name="Glass J.I."/>
            <person name="Rusch D."/>
            <person name="Podicherti R."/>
            <person name="Tsui H.-C.T."/>
            <person name="Winkler M.E."/>
        </authorList>
    </citation>
    <scope>NUCLEOTIDE SEQUENCE</scope>
</reference>
<organism evidence="2">
    <name type="scientific">marine metagenome</name>
    <dbReference type="NCBI Taxonomy" id="408172"/>
    <lineage>
        <taxon>unclassified sequences</taxon>
        <taxon>metagenomes</taxon>
        <taxon>ecological metagenomes</taxon>
    </lineage>
</organism>
<dbReference type="InterPro" id="IPR000182">
    <property type="entry name" value="GNAT_dom"/>
</dbReference>
<evidence type="ECO:0000313" key="2">
    <source>
        <dbReference type="EMBL" id="SVB02131.1"/>
    </source>
</evidence>
<dbReference type="PANTHER" id="PTHR43305">
    <property type="entry name" value="FAMILY N-ACETYLTRANSFERASE, PUTATIVE (AFU_ORTHOLOGUE AFUA_2G01380)-RELATED"/>
    <property type="match status" value="1"/>
</dbReference>
<dbReference type="InterPro" id="IPR016181">
    <property type="entry name" value="Acyl_CoA_acyltransferase"/>
</dbReference>
<dbReference type="Gene3D" id="3.40.630.30">
    <property type="match status" value="1"/>
</dbReference>
<protein>
    <recommendedName>
        <fullName evidence="1">N-acetyltransferase domain-containing protein</fullName>
    </recommendedName>
</protein>
<proteinExistence type="predicted"/>
<dbReference type="GO" id="GO:0016747">
    <property type="term" value="F:acyltransferase activity, transferring groups other than amino-acyl groups"/>
    <property type="evidence" value="ECO:0007669"/>
    <property type="project" value="InterPro"/>
</dbReference>
<dbReference type="PROSITE" id="PS51186">
    <property type="entry name" value="GNAT"/>
    <property type="match status" value="1"/>
</dbReference>
<dbReference type="CDD" id="cd04301">
    <property type="entry name" value="NAT_SF"/>
    <property type="match status" value="1"/>
</dbReference>
<dbReference type="AlphaFoldDB" id="A0A382ALI7"/>
<feature type="domain" description="N-acetyltransferase" evidence="1">
    <location>
        <begin position="1"/>
        <end position="114"/>
    </location>
</feature>
<evidence type="ECO:0000259" key="1">
    <source>
        <dbReference type="PROSITE" id="PS51186"/>
    </source>
</evidence>